<comment type="catalytic activity">
    <reaction evidence="4">
        <text>a quinone + NADH + 5 H(+)(in) = a quinol + NAD(+) + 4 H(+)(out)</text>
        <dbReference type="Rhea" id="RHEA:57888"/>
        <dbReference type="ChEBI" id="CHEBI:15378"/>
        <dbReference type="ChEBI" id="CHEBI:24646"/>
        <dbReference type="ChEBI" id="CHEBI:57540"/>
        <dbReference type="ChEBI" id="CHEBI:57945"/>
        <dbReference type="ChEBI" id="CHEBI:132124"/>
    </reaction>
</comment>
<keyword evidence="4" id="KW-0874">Quinone</keyword>
<dbReference type="RefSeq" id="WP_045827785.1">
    <property type="nucleotide sequence ID" value="NZ_JZRB01000003.1"/>
</dbReference>
<keyword evidence="7" id="KW-1185">Reference proteome</keyword>
<comment type="caution">
    <text evidence="6">The sequence shown here is derived from an EMBL/GenBank/DDBJ whole genome shotgun (WGS) entry which is preliminary data.</text>
</comment>
<feature type="transmembrane region" description="Helical" evidence="4">
    <location>
        <begin position="6"/>
        <end position="26"/>
    </location>
</feature>
<dbReference type="PATRIC" id="fig|345309.4.peg.2178"/>
<feature type="transmembrane region" description="Helical" evidence="4">
    <location>
        <begin position="94"/>
        <end position="115"/>
    </location>
</feature>
<dbReference type="Proteomes" id="UP000033651">
    <property type="component" value="Unassembled WGS sequence"/>
</dbReference>
<comment type="subunit">
    <text evidence="3">Composed of 13 different subunits. Subunits NuoA, H, J, K, L, M, N constitute the membrane sector of the complex.</text>
</comment>
<evidence type="ECO:0000256" key="5">
    <source>
        <dbReference type="SAM" id="MobiDB-lite"/>
    </source>
</evidence>
<feature type="transmembrane region" description="Helical" evidence="4">
    <location>
        <begin position="144"/>
        <end position="167"/>
    </location>
</feature>
<dbReference type="EMBL" id="JZRB01000003">
    <property type="protein sequence ID" value="KJV36912.1"/>
    <property type="molecule type" value="Genomic_DNA"/>
</dbReference>
<keyword evidence="4" id="KW-0812">Transmembrane</keyword>
<keyword evidence="4" id="KW-0520">NAD</keyword>
<comment type="subcellular location">
    <subcellularLocation>
        <location evidence="4">Cell membrane</location>
        <topology evidence="4">Multi-pass membrane protein</topology>
    </subcellularLocation>
</comment>
<dbReference type="Pfam" id="PF00499">
    <property type="entry name" value="Oxidored_q3"/>
    <property type="match status" value="1"/>
</dbReference>
<sequence>MNNDLLQLICFYLFGGVAVIAGLMVISVRNSVHAVLSLVLTFFSMACVWLLAEAEFLAIALVVVYVGAVMVLFLFVVMMLDIKQEVVREGFIRYLPVGIIVAVVMLVEMLAMIGVKSMHAHTLGPNPAGNSNVAWLGQALYTDFLLPFEIAALILTVGVVAAVALTLRQRLGVRHQSAAQQVSVKATERVRVVKMAPSQVASVVPPPAPPAAEPTQENAK</sequence>
<protein>
    <recommendedName>
        <fullName evidence="2 4">NADH-quinone oxidoreductase subunit J</fullName>
        <ecNumber evidence="4">7.1.1.-</ecNumber>
    </recommendedName>
</protein>
<dbReference type="GO" id="GO:0008137">
    <property type="term" value="F:NADH dehydrogenase (ubiquinone) activity"/>
    <property type="evidence" value="ECO:0007669"/>
    <property type="project" value="UniProtKB-UniRule"/>
</dbReference>
<dbReference type="PANTHER" id="PTHR33269">
    <property type="entry name" value="NADH-UBIQUINONE OXIDOREDUCTASE CHAIN 6"/>
    <property type="match status" value="1"/>
</dbReference>
<organism evidence="6 7">
    <name type="scientific">Luteibacter yeojuensis</name>
    <dbReference type="NCBI Taxonomy" id="345309"/>
    <lineage>
        <taxon>Bacteria</taxon>
        <taxon>Pseudomonadati</taxon>
        <taxon>Pseudomonadota</taxon>
        <taxon>Gammaproteobacteria</taxon>
        <taxon>Lysobacterales</taxon>
        <taxon>Rhodanobacteraceae</taxon>
        <taxon>Luteibacter</taxon>
    </lineage>
</organism>
<feature type="region of interest" description="Disordered" evidence="5">
    <location>
        <begin position="201"/>
        <end position="220"/>
    </location>
</feature>
<evidence type="ECO:0000256" key="4">
    <source>
        <dbReference type="RuleBase" id="RU004429"/>
    </source>
</evidence>
<accession>A0A0F3L108</accession>
<evidence type="ECO:0000313" key="7">
    <source>
        <dbReference type="Proteomes" id="UP000033651"/>
    </source>
</evidence>
<dbReference type="GO" id="GO:0048038">
    <property type="term" value="F:quinone binding"/>
    <property type="evidence" value="ECO:0007669"/>
    <property type="project" value="UniProtKB-UniRule"/>
</dbReference>
<feature type="transmembrane region" description="Helical" evidence="4">
    <location>
        <begin position="58"/>
        <end position="82"/>
    </location>
</feature>
<keyword evidence="6" id="KW-0830">Ubiquinone</keyword>
<evidence type="ECO:0000256" key="2">
    <source>
        <dbReference type="ARBA" id="ARBA00019907"/>
    </source>
</evidence>
<dbReference type="GO" id="GO:0005886">
    <property type="term" value="C:plasma membrane"/>
    <property type="evidence" value="ECO:0007669"/>
    <property type="project" value="UniProtKB-SubCell"/>
</dbReference>
<keyword evidence="4" id="KW-1133">Transmembrane helix</keyword>
<evidence type="ECO:0000256" key="3">
    <source>
        <dbReference type="ARBA" id="ARBA00025811"/>
    </source>
</evidence>
<evidence type="ECO:0000256" key="1">
    <source>
        <dbReference type="ARBA" id="ARBA00005698"/>
    </source>
</evidence>
<gene>
    <name evidence="6" type="ORF">VI08_01550</name>
</gene>
<dbReference type="InterPro" id="IPR042106">
    <property type="entry name" value="Nuo/plastoQ_OxRdtase_6_NuoJ"/>
</dbReference>
<dbReference type="PANTHER" id="PTHR33269:SF17">
    <property type="entry name" value="NADH-UBIQUINONE OXIDOREDUCTASE CHAIN 6"/>
    <property type="match status" value="1"/>
</dbReference>
<comment type="function">
    <text evidence="4">NDH-1 shuttles electrons from NADH, via FMN and iron-sulfur (Fe-S) centers, to quinones in the respiratory chain. Couples the redox reaction to proton translocation (for every two electrons transferred, four hydrogen ions are translocated across the cytoplasmic membrane), and thus conserves the redox energy in a proton gradient.</text>
</comment>
<dbReference type="AlphaFoldDB" id="A0A0F3L108"/>
<dbReference type="Gene3D" id="1.20.120.1200">
    <property type="entry name" value="NADH-ubiquinone/plastoquinone oxidoreductase chain 6, subunit NuoJ"/>
    <property type="match status" value="1"/>
</dbReference>
<keyword evidence="4" id="KW-0472">Membrane</keyword>
<reference evidence="6 7" key="1">
    <citation type="submission" date="2015-03" db="EMBL/GenBank/DDBJ databases">
        <title>Draft genome sequence of Luteibacter yeojuensis strain SU11.</title>
        <authorList>
            <person name="Sulaiman J."/>
            <person name="Priya K."/>
            <person name="Chan K.-G."/>
        </authorList>
    </citation>
    <scope>NUCLEOTIDE SEQUENCE [LARGE SCALE GENOMIC DNA]</scope>
    <source>
        <strain evidence="6 7">SU11</strain>
    </source>
</reference>
<dbReference type="OrthoDB" id="9795409at2"/>
<evidence type="ECO:0000313" key="6">
    <source>
        <dbReference type="EMBL" id="KJV36912.1"/>
    </source>
</evidence>
<dbReference type="NCBIfam" id="NF005164">
    <property type="entry name" value="PRK06638.1-4"/>
    <property type="match status" value="1"/>
</dbReference>
<comment type="similarity">
    <text evidence="1 4">Belongs to the complex I subunit 6 family.</text>
</comment>
<dbReference type="EC" id="7.1.1.-" evidence="4"/>
<proteinExistence type="inferred from homology"/>
<name>A0A0F3L108_9GAMM</name>
<keyword evidence="4" id="KW-1003">Cell membrane</keyword>
<dbReference type="InterPro" id="IPR001457">
    <property type="entry name" value="NADH_UbQ/plastoQ_OxRdtase_su6"/>
</dbReference>
<feature type="transmembrane region" description="Helical" evidence="4">
    <location>
        <begin position="33"/>
        <end position="52"/>
    </location>
</feature>